<feature type="compositionally biased region" description="Basic and acidic residues" evidence="1">
    <location>
        <begin position="1223"/>
        <end position="1236"/>
    </location>
</feature>
<gene>
    <name evidence="3" type="ORF">PCHDS_000270800</name>
</gene>
<evidence type="ECO:0000256" key="1">
    <source>
        <dbReference type="SAM" id="MobiDB-lite"/>
    </source>
</evidence>
<feature type="region of interest" description="Disordered" evidence="1">
    <location>
        <begin position="1658"/>
        <end position="1693"/>
    </location>
</feature>
<feature type="compositionally biased region" description="Basic and acidic residues" evidence="1">
    <location>
        <begin position="54"/>
        <end position="63"/>
    </location>
</feature>
<feature type="region of interest" description="Disordered" evidence="1">
    <location>
        <begin position="34"/>
        <end position="63"/>
    </location>
</feature>
<feature type="compositionally biased region" description="Low complexity" evidence="1">
    <location>
        <begin position="1670"/>
        <end position="1693"/>
    </location>
</feature>
<dbReference type="Gene3D" id="3.30.1370.10">
    <property type="entry name" value="K Homology domain, type 1"/>
    <property type="match status" value="1"/>
</dbReference>
<feature type="compositionally biased region" description="Polar residues" evidence="1">
    <location>
        <begin position="534"/>
        <end position="550"/>
    </location>
</feature>
<feature type="domain" description="KHDC4/BBP-like KH-domain type I" evidence="2">
    <location>
        <begin position="1724"/>
        <end position="1797"/>
    </location>
</feature>
<feature type="compositionally biased region" description="Polar residues" evidence="1">
    <location>
        <begin position="1611"/>
        <end position="1621"/>
    </location>
</feature>
<dbReference type="PANTHER" id="PTHR15744">
    <property type="entry name" value="BLOM7"/>
    <property type="match status" value="1"/>
</dbReference>
<dbReference type="Proteomes" id="UP000507536">
    <property type="component" value="Chromosome 11"/>
</dbReference>
<feature type="region of interest" description="Disordered" evidence="1">
    <location>
        <begin position="529"/>
        <end position="550"/>
    </location>
</feature>
<sequence length="1838" mass="211791">MLIDIVKMNNIKEPESIQRCNTSIRNLQTEKVNNYNNKDNTFNKNDKQNYNMGHNDHDENYSNNSDKELMNKKYSNLKPLTQTINNHSPQENDNNNMYEDFTNLNIEKGNHNISNNNIKFEKREDIENNLFIYENDENNMNNLINNYNNKDSKLLETVKDRSSDNILSSSNDKQIQEFNNSNNFLCFPQKLYTKDDDIDADFDSFKISGVSLLDYLDDCPNNKNIFNDSNVDNNNNTNDGDAIINCLNTKTLNNSKDEYINDYAYAFQNYKYGNNNVSSCDIVNKENGQNSQNDKIANNSIFNEMEKYLRNHRNENNISSKMLEEYLSYGFNNIKEQKQSELDNYVNSNKKINTNEISNSNNEKNARDYIEDNNSTHATDGRVKSSESIHKIRADINNKDNSYVNLSDKDKILSFLENDDTTILSNNSNRNKEIDNMSKDIIKENKDNNLNEINCAELSLNNAIHNNINMKDFQLKQNLMYNKNLLDNPYFDFDNECNNYFNKDDIDNIRDNIGNLNINSNLYYKRNNAKNDNDSNSGTTNVSANGSNNINKCNSSVKPILLDKKNIDTDGIGYENLGDDIIEDNFSIFSNRDILNCDVDCLGNNNATISNGINNNSNRNQNNIANSDVTNFSDTCEGNCRKDFLNNNQKHSNINEKNYIMNYMADAGNKSNINLSDNNMISDHEKNEFFMKYIKQFLDDNYLKDTQNKKSNNSQNSNINNHTDFEHIDNAFLQNDENGHINLVLKNKDIAALNGTSINGYLNRNMYSEKKNMDDIVNCNWDGRKINGTHHSSGHDLKNFIEGHRNEMINNTNDATNMESIRNVKEFNEGNNYNSVNLSDLDDISSCMKKRDQFDYHNIQAAMNEIITDSNIYDNRKGTKNLVNERNTGNAHINGNPNYHNANFKNYNNNSRNCINNNNIRDSNISNKLNNINSFILNENGRKSEPFDEEKYECSMNNDGSEMYAHDNAVKDINKCDERRYTDKYNNNLVRKSLPFVNPMLLRDNENKSNNTKIELENADIFKSQLEKYKDYIAMKKSIMQNKNLLENISYENGNNNIFFGENNIMVNNFQNISQNNTDANFNNYNNYNRINNGNIMMPSLHNNICFNQEKIMKMLSADKLNNIANISDNNASTASSAAANINNYFGDISNKNKQTYLRNIMDDKMAQFLINNSKRENGTEKNEMSNRMNSAIADNILMRILPNNNSDNNNCINGYNSRIMERDDPNKSIDNKGDHSTCSNGNTNDISNTHSVNNDHNYNRSVNNTVDDENINDNLNTNEGNIHYNMRNCNYVNENGSIISNSPRYRNYNGDSNMMRWLSKGNGNYIGSRNSLNPNNINLNGNNYNITDRNKIGNIKKGQTVNKMNTTYLKSPTDCIHMHDNNNFDMKNCMCKDVENNVYNEAKIKSIYNYTNNNNNYTSSLHFNNYQNTMDIEKNKNKYNNSIRNIMEETNMINSNEWLIKNNAPNNRNGISDCNSNNNINLINGSSENMNVISHNNNSSGNNNASINPLKIIDYNHCGKSASTRCISDESIMDSHNINNMHLNLKSYGNFSNYIPNSKINDNNNNNNTMKYKTSNSDENCINSGMMDAYKNYDKMKFNMKRASAICPSTGKNMDKQQPSPRYKPPYATNNNNNIGRDNMIRKESKGMMMQDDKDKFSKGGNNRYFGDKTNNLTNKNNNNNNTNNNNSNAKNNYISKDSMLSDNFLVIKKYTAKYEVQIDPFNGFDIAKRIIGLKGTNMKKICVGTDCKLRLRGRGSGYLEGEEKKEANESLHLCVSCQKYDHYILAKKLIEQLLEKIYMDYDTWLYNHGKPYANLKPKIYEKFIPLFKFQQNVNQR</sequence>
<feature type="region of interest" description="Disordered" evidence="1">
    <location>
        <begin position="1223"/>
        <end position="1275"/>
    </location>
</feature>
<proteinExistence type="predicted"/>
<evidence type="ECO:0000313" key="3">
    <source>
        <dbReference type="EMBL" id="SCM22166.1"/>
    </source>
</evidence>
<organism evidence="3 4">
    <name type="scientific">Plasmodium chabaudi adami</name>
    <dbReference type="NCBI Taxonomy" id="5826"/>
    <lineage>
        <taxon>Eukaryota</taxon>
        <taxon>Sar</taxon>
        <taxon>Alveolata</taxon>
        <taxon>Apicomplexa</taxon>
        <taxon>Aconoidasida</taxon>
        <taxon>Haemosporida</taxon>
        <taxon>Plasmodiidae</taxon>
        <taxon>Plasmodium</taxon>
        <taxon>Plasmodium (Vinckeia)</taxon>
    </lineage>
</organism>
<dbReference type="InterPro" id="IPR031121">
    <property type="entry name" value="RIK/BLOM7"/>
</dbReference>
<dbReference type="PANTHER" id="PTHR15744:SF0">
    <property type="entry name" value="KH HOMOLOGY DOMAIN-CONTAINING PROTEIN 4"/>
    <property type="match status" value="1"/>
</dbReference>
<dbReference type="GO" id="GO:0005634">
    <property type="term" value="C:nucleus"/>
    <property type="evidence" value="ECO:0007669"/>
    <property type="project" value="InterPro"/>
</dbReference>
<dbReference type="Pfam" id="PF22675">
    <property type="entry name" value="KH-I_KHDC4-BBP"/>
    <property type="match status" value="1"/>
</dbReference>
<feature type="region of interest" description="Disordered" evidence="1">
    <location>
        <begin position="1609"/>
        <end position="1639"/>
    </location>
</feature>
<dbReference type="InterPro" id="IPR047889">
    <property type="entry name" value="KHDC4_KH-I_second"/>
</dbReference>
<dbReference type="InterPro" id="IPR055256">
    <property type="entry name" value="KH_1_KHDC4/BBP-like"/>
</dbReference>
<dbReference type="EMBL" id="LT608191">
    <property type="protein sequence ID" value="SCM22166.1"/>
    <property type="molecule type" value="Genomic_DNA"/>
</dbReference>
<evidence type="ECO:0000313" key="4">
    <source>
        <dbReference type="Proteomes" id="UP000507536"/>
    </source>
</evidence>
<dbReference type="FunFam" id="3.30.1370.10:FF:000070">
    <property type="entry name" value="Uncharacterized protein"/>
    <property type="match status" value="1"/>
</dbReference>
<name>A0A1C6YFR8_PLACE</name>
<dbReference type="CDD" id="cd22386">
    <property type="entry name" value="KH-I_KHDC4_rpt2"/>
    <property type="match status" value="1"/>
</dbReference>
<dbReference type="InterPro" id="IPR036612">
    <property type="entry name" value="KH_dom_type_1_sf"/>
</dbReference>
<evidence type="ECO:0000259" key="2">
    <source>
        <dbReference type="Pfam" id="PF22675"/>
    </source>
</evidence>
<accession>A0A1C6YFR8</accession>
<reference evidence="3 4" key="1">
    <citation type="submission" date="2016-08" db="EMBL/GenBank/DDBJ databases">
        <authorList>
            <consortium name="Pathogen Informatics"/>
        </authorList>
    </citation>
    <scope>NUCLEOTIDE SEQUENCE [LARGE SCALE GENOMIC DNA]</scope>
    <source>
        <strain evidence="3 4">DS</strain>
    </source>
</reference>
<feature type="compositionally biased region" description="Low complexity" evidence="1">
    <location>
        <begin position="34"/>
        <end position="43"/>
    </location>
</feature>
<dbReference type="GO" id="GO:0003723">
    <property type="term" value="F:RNA binding"/>
    <property type="evidence" value="ECO:0007669"/>
    <property type="project" value="InterPro"/>
</dbReference>
<dbReference type="SUPFAM" id="SSF54791">
    <property type="entry name" value="Eukaryotic type KH-domain (KH-domain type I)"/>
    <property type="match status" value="1"/>
</dbReference>
<feature type="compositionally biased region" description="Polar residues" evidence="1">
    <location>
        <begin position="1237"/>
        <end position="1266"/>
    </location>
</feature>
<protein>
    <recommendedName>
        <fullName evidence="2">KHDC4/BBP-like KH-domain type I domain-containing protein</fullName>
    </recommendedName>
</protein>